<reference evidence="5" key="2">
    <citation type="submission" date="2021-11" db="EMBL/GenBank/DDBJ databases">
        <authorList>
            <consortium name="Genoscope - CEA"/>
            <person name="William W."/>
        </authorList>
    </citation>
    <scope>NUCLEOTIDE SEQUENCE</scope>
</reference>
<feature type="region of interest" description="Disordered" evidence="1">
    <location>
        <begin position="1"/>
        <end position="127"/>
    </location>
</feature>
<feature type="compositionally biased region" description="Pro residues" evidence="1">
    <location>
        <begin position="99"/>
        <end position="108"/>
    </location>
</feature>
<dbReference type="PROSITE" id="PS50072">
    <property type="entry name" value="CSA_PPIASE_2"/>
    <property type="match status" value="1"/>
</dbReference>
<feature type="region of interest" description="Disordered" evidence="1">
    <location>
        <begin position="145"/>
        <end position="191"/>
    </location>
</feature>
<keyword evidence="6" id="KW-1185">Reference proteome</keyword>
<dbReference type="GO" id="GO:0006457">
    <property type="term" value="P:protein folding"/>
    <property type="evidence" value="ECO:0007669"/>
    <property type="project" value="TreeGrafter"/>
</dbReference>
<sequence>MELSSADQIEQEFADELQSMSLQEKKEAALSKPSLARGFSEIDPNNEAAARGTSAQKQGSFSARQLPDEPSYRVALQSRYGSVAPPLARTFTERDPSSPGSPPPPKAAPAPKRTFTEPERPFPPTEPANKEALLKAARDAIEVEAAEKKAPAAKPAPKPAPKKAAPQKKKLTARERTQKRMSKGKRVTQKLKRRSKQLFQVSMWMLLVAAFVAGFLYIRRRWAETPSIIPLEDVFGAPFNKHVEMEVTIDDKQAGSLRFELLDQVATETAQAFSDRCKGGAHDGNEFYRIVPGFVMQGGDDSEDREDLTVKPFKRGLLRHDRRGLLVMVRAGPYQMTSQFFVTLKDAPMLDGRHVVFGALAAGADVLERIETQGNAEGAPLKPVRIASCRVVESAGGTSPLFPAAENYGRVEL</sequence>
<dbReference type="InterPro" id="IPR002130">
    <property type="entry name" value="Cyclophilin-type_PPIase_dom"/>
</dbReference>
<dbReference type="SUPFAM" id="SSF50891">
    <property type="entry name" value="Cyclophilin-like"/>
    <property type="match status" value="1"/>
</dbReference>
<dbReference type="Gene3D" id="2.40.100.10">
    <property type="entry name" value="Cyclophilin-like"/>
    <property type="match status" value="1"/>
</dbReference>
<evidence type="ECO:0000259" key="3">
    <source>
        <dbReference type="PROSITE" id="PS50072"/>
    </source>
</evidence>
<dbReference type="GO" id="GO:0005737">
    <property type="term" value="C:cytoplasm"/>
    <property type="evidence" value="ECO:0007669"/>
    <property type="project" value="TreeGrafter"/>
</dbReference>
<dbReference type="EMBL" id="HBIW01021883">
    <property type="protein sequence ID" value="CAE0703441.1"/>
    <property type="molecule type" value="Transcribed_RNA"/>
</dbReference>
<dbReference type="InterPro" id="IPR029000">
    <property type="entry name" value="Cyclophilin-like_dom_sf"/>
</dbReference>
<reference evidence="4" key="1">
    <citation type="submission" date="2021-01" db="EMBL/GenBank/DDBJ databases">
        <authorList>
            <person name="Corre E."/>
            <person name="Pelletier E."/>
            <person name="Niang G."/>
            <person name="Scheremetjew M."/>
            <person name="Finn R."/>
            <person name="Kale V."/>
            <person name="Holt S."/>
            <person name="Cochrane G."/>
            <person name="Meng A."/>
            <person name="Brown T."/>
            <person name="Cohen L."/>
        </authorList>
    </citation>
    <scope>NUCLEOTIDE SEQUENCE</scope>
    <source>
        <strain evidence="4">CCMP1756</strain>
    </source>
</reference>
<gene>
    <name evidence="4" type="ORF">PCAL00307_LOCUS18888</name>
    <name evidence="5" type="ORF">PECAL_4P20990</name>
</gene>
<evidence type="ECO:0000313" key="5">
    <source>
        <dbReference type="EMBL" id="CAH0374796.1"/>
    </source>
</evidence>
<protein>
    <recommendedName>
        <fullName evidence="3">PPIase cyclophilin-type domain-containing protein</fullName>
    </recommendedName>
</protein>
<evidence type="ECO:0000256" key="2">
    <source>
        <dbReference type="SAM" id="Phobius"/>
    </source>
</evidence>
<dbReference type="Pfam" id="PF00160">
    <property type="entry name" value="Pro_isomerase"/>
    <property type="match status" value="1"/>
</dbReference>
<dbReference type="GO" id="GO:0003755">
    <property type="term" value="F:peptidyl-prolyl cis-trans isomerase activity"/>
    <property type="evidence" value="ECO:0007669"/>
    <property type="project" value="InterPro"/>
</dbReference>
<keyword evidence="2" id="KW-0812">Transmembrane</keyword>
<proteinExistence type="predicted"/>
<dbReference type="EMBL" id="CAKKNE010000004">
    <property type="protein sequence ID" value="CAH0374796.1"/>
    <property type="molecule type" value="Genomic_DNA"/>
</dbReference>
<name>A0A7S4A4P7_9STRA</name>
<feature type="transmembrane region" description="Helical" evidence="2">
    <location>
        <begin position="198"/>
        <end position="218"/>
    </location>
</feature>
<accession>A0A7S4A4P7</accession>
<evidence type="ECO:0000256" key="1">
    <source>
        <dbReference type="SAM" id="MobiDB-lite"/>
    </source>
</evidence>
<evidence type="ECO:0000313" key="4">
    <source>
        <dbReference type="EMBL" id="CAE0703441.1"/>
    </source>
</evidence>
<dbReference type="PANTHER" id="PTHR11071">
    <property type="entry name" value="PEPTIDYL-PROLYL CIS-TRANS ISOMERASE"/>
    <property type="match status" value="1"/>
</dbReference>
<dbReference type="PANTHER" id="PTHR11071:SF561">
    <property type="entry name" value="PEPTIDYL-PROLYL CIS-TRANS ISOMERASE D-RELATED"/>
    <property type="match status" value="1"/>
</dbReference>
<feature type="compositionally biased region" description="Basic residues" evidence="1">
    <location>
        <begin position="179"/>
        <end position="191"/>
    </location>
</feature>
<feature type="compositionally biased region" description="Polar residues" evidence="1">
    <location>
        <begin position="53"/>
        <end position="63"/>
    </location>
</feature>
<keyword evidence="2" id="KW-1133">Transmembrane helix</keyword>
<dbReference type="AlphaFoldDB" id="A0A7S4A4P7"/>
<feature type="domain" description="PPIase cyclophilin-type" evidence="3">
    <location>
        <begin position="244"/>
        <end position="391"/>
    </location>
</feature>
<dbReference type="GO" id="GO:0016018">
    <property type="term" value="F:cyclosporin A binding"/>
    <property type="evidence" value="ECO:0007669"/>
    <property type="project" value="TreeGrafter"/>
</dbReference>
<dbReference type="Proteomes" id="UP000789595">
    <property type="component" value="Unassembled WGS sequence"/>
</dbReference>
<keyword evidence="2" id="KW-0472">Membrane</keyword>
<organism evidence="4">
    <name type="scientific">Pelagomonas calceolata</name>
    <dbReference type="NCBI Taxonomy" id="35677"/>
    <lineage>
        <taxon>Eukaryota</taxon>
        <taxon>Sar</taxon>
        <taxon>Stramenopiles</taxon>
        <taxon>Ochrophyta</taxon>
        <taxon>Pelagophyceae</taxon>
        <taxon>Pelagomonadales</taxon>
        <taxon>Pelagomonadaceae</taxon>
        <taxon>Pelagomonas</taxon>
    </lineage>
</organism>
<evidence type="ECO:0000313" key="6">
    <source>
        <dbReference type="Proteomes" id="UP000789595"/>
    </source>
</evidence>